<dbReference type="GO" id="GO:0007076">
    <property type="term" value="P:mitotic chromosome condensation"/>
    <property type="evidence" value="ECO:0007669"/>
    <property type="project" value="InterPro"/>
</dbReference>
<dbReference type="Pfam" id="PF12717">
    <property type="entry name" value="Cnd1"/>
    <property type="match status" value="1"/>
</dbReference>
<evidence type="ECO:0000256" key="1">
    <source>
        <dbReference type="ARBA" id="ARBA00004123"/>
    </source>
</evidence>
<dbReference type="InterPro" id="IPR032682">
    <property type="entry name" value="Cnd1_C"/>
</dbReference>
<accession>A7RPU8</accession>
<evidence type="ECO:0000256" key="5">
    <source>
        <dbReference type="ARBA" id="ARBA00023242"/>
    </source>
</evidence>
<feature type="non-terminal residue" evidence="9">
    <location>
        <position position="626"/>
    </location>
</feature>
<keyword evidence="10" id="KW-1185">Reference proteome</keyword>
<evidence type="ECO:0000313" key="10">
    <source>
        <dbReference type="Proteomes" id="UP000001593"/>
    </source>
</evidence>
<dbReference type="Gene3D" id="1.25.10.10">
    <property type="entry name" value="Leucine-rich Repeat Variant"/>
    <property type="match status" value="1"/>
</dbReference>
<dbReference type="GO" id="GO:0005634">
    <property type="term" value="C:nucleus"/>
    <property type="evidence" value="ECO:0007669"/>
    <property type="project" value="UniProtKB-SubCell"/>
</dbReference>
<dbReference type="PANTHER" id="PTHR14222">
    <property type="entry name" value="CONDENSIN"/>
    <property type="match status" value="1"/>
</dbReference>
<evidence type="ECO:0000256" key="4">
    <source>
        <dbReference type="ARBA" id="ARBA00023067"/>
    </source>
</evidence>
<protein>
    <recommendedName>
        <fullName evidence="8">Condensin complex subunit 1 C-terminal domain-containing protein</fullName>
    </recommendedName>
</protein>
<dbReference type="eggNOG" id="KOG0413">
    <property type="taxonomic scope" value="Eukaryota"/>
</dbReference>
<proteinExistence type="predicted"/>
<dbReference type="EMBL" id="DS469526">
    <property type="protein sequence ID" value="EDO46571.1"/>
    <property type="molecule type" value="Genomic_DNA"/>
</dbReference>
<dbReference type="OMA" id="ERTEECQ"/>
<evidence type="ECO:0000256" key="2">
    <source>
        <dbReference type="ARBA" id="ARBA00022618"/>
    </source>
</evidence>
<evidence type="ECO:0000313" key="9">
    <source>
        <dbReference type="EMBL" id="EDO46571.1"/>
    </source>
</evidence>
<dbReference type="AlphaFoldDB" id="A7RPU8"/>
<evidence type="ECO:0000256" key="3">
    <source>
        <dbReference type="ARBA" id="ARBA00022776"/>
    </source>
</evidence>
<keyword evidence="6" id="KW-0131">Cell cycle</keyword>
<dbReference type="PhylomeDB" id="A7RPU8"/>
<dbReference type="InterPro" id="IPR026971">
    <property type="entry name" value="CND1/NCAPD3"/>
</dbReference>
<evidence type="ECO:0000256" key="6">
    <source>
        <dbReference type="ARBA" id="ARBA00023306"/>
    </source>
</evidence>
<gene>
    <name evidence="9" type="ORF">NEMVEDRAFT_v1g89232</name>
</gene>
<feature type="non-terminal residue" evidence="9">
    <location>
        <position position="1"/>
    </location>
</feature>
<keyword evidence="3" id="KW-0498">Mitosis</keyword>
<dbReference type="InterPro" id="IPR011989">
    <property type="entry name" value="ARM-like"/>
</dbReference>
<dbReference type="HOGENOM" id="CLU_437199_0_0_1"/>
<dbReference type="STRING" id="45351.A7RPU8"/>
<keyword evidence="5" id="KW-0539">Nucleus</keyword>
<dbReference type="InterPro" id="IPR016024">
    <property type="entry name" value="ARM-type_fold"/>
</dbReference>
<feature type="domain" description="Condensin complex subunit 1 C-terminal" evidence="8">
    <location>
        <begin position="317"/>
        <end position="483"/>
    </location>
</feature>
<dbReference type="Proteomes" id="UP000001593">
    <property type="component" value="Unassembled WGS sequence"/>
</dbReference>
<dbReference type="PANTHER" id="PTHR14222:SF1">
    <property type="entry name" value="CONDENSIN-2 COMPLEX SUBUNIT D3"/>
    <property type="match status" value="1"/>
</dbReference>
<dbReference type="InParanoid" id="A7RPU8"/>
<comment type="subcellular location">
    <subcellularLocation>
        <location evidence="1">Nucleus</location>
    </subcellularLocation>
</comment>
<evidence type="ECO:0000256" key="7">
    <source>
        <dbReference type="SAM" id="MobiDB-lite"/>
    </source>
</evidence>
<keyword evidence="2" id="KW-0132">Cell division</keyword>
<dbReference type="SUPFAM" id="SSF48371">
    <property type="entry name" value="ARM repeat"/>
    <property type="match status" value="1"/>
</dbReference>
<name>A7RPU8_NEMVE</name>
<sequence length="626" mass="71477">IRKRTCDEKVGVRKAALQALESVIHLDLAHLHKPDLIMLHDRCMDPALSVRRQAMVSLTSLLQEQPTNAMLQSIWLDGILPLVLDRETTAQEKCYQILEELILSKIVTLQRYVKMEWKRSVVPLLLPSFRRYLQNACYYWSKQGKLTGTLLKALTSHIDSDHNKVTLMGDSLLLFIMIDSWCTDLLKASEHHLSSVVLESTGHVIDDEMLVKHLFTVGEVAQLAPCRTTERLFLLVESILVSQPNRHHDKPDQELQGKSDQGPQGDGAPLNQCNLSATVKAHAFVTLGKLCLQNERLAKQCIAALARELEMSEDAAIRNNIVVVMCDLCVRYTSLVDRYIPNIATCLRDKAPLVRRQTLTLLTHLLQEDYVKWKGSLFYHFITALVDEDVEIRKFADFCLVHLLLTRHPGMFHQHFVECIFHFNSYDKHKVFNKFPQSALEKTLFSLKGDINASKRAILYQFLLSHMKDEDRFNLTGKLCQEVLGAITDGAIPLDEDSGSLLKDTLTILNSRGIKLSSMRAKAADEMADEGDDAGAAIVQARNKFLTQVLKKNMIENIIPIIIELKHMFEKHRSPMLGHLMAYLKEVMKDYRDEVQDVLSGDRQLANEIEFDLRKYEEQQKELEEQ</sequence>
<feature type="region of interest" description="Disordered" evidence="7">
    <location>
        <begin position="244"/>
        <end position="267"/>
    </location>
</feature>
<organism evidence="9 10">
    <name type="scientific">Nematostella vectensis</name>
    <name type="common">Starlet sea anemone</name>
    <dbReference type="NCBI Taxonomy" id="45351"/>
    <lineage>
        <taxon>Eukaryota</taxon>
        <taxon>Metazoa</taxon>
        <taxon>Cnidaria</taxon>
        <taxon>Anthozoa</taxon>
        <taxon>Hexacorallia</taxon>
        <taxon>Actiniaria</taxon>
        <taxon>Edwardsiidae</taxon>
        <taxon>Nematostella</taxon>
    </lineage>
</organism>
<evidence type="ECO:0000259" key="8">
    <source>
        <dbReference type="Pfam" id="PF12717"/>
    </source>
</evidence>
<reference evidence="9 10" key="1">
    <citation type="journal article" date="2007" name="Science">
        <title>Sea anemone genome reveals ancestral eumetazoan gene repertoire and genomic organization.</title>
        <authorList>
            <person name="Putnam N.H."/>
            <person name="Srivastava M."/>
            <person name="Hellsten U."/>
            <person name="Dirks B."/>
            <person name="Chapman J."/>
            <person name="Salamov A."/>
            <person name="Terry A."/>
            <person name="Shapiro H."/>
            <person name="Lindquist E."/>
            <person name="Kapitonov V.V."/>
            <person name="Jurka J."/>
            <person name="Genikhovich G."/>
            <person name="Grigoriev I.V."/>
            <person name="Lucas S.M."/>
            <person name="Steele R.E."/>
            <person name="Finnerty J.R."/>
            <person name="Technau U."/>
            <person name="Martindale M.Q."/>
            <person name="Rokhsar D.S."/>
        </authorList>
    </citation>
    <scope>NUCLEOTIDE SEQUENCE [LARGE SCALE GENOMIC DNA]</scope>
    <source>
        <strain evidence="10">CH2 X CH6</strain>
    </source>
</reference>
<dbReference type="GO" id="GO:0051301">
    <property type="term" value="P:cell division"/>
    <property type="evidence" value="ECO:0007669"/>
    <property type="project" value="UniProtKB-KW"/>
</dbReference>
<keyword evidence="4" id="KW-0226">DNA condensation</keyword>